<dbReference type="InterPro" id="IPR020084">
    <property type="entry name" value="NUDIX_hydrolase_CS"/>
</dbReference>
<dbReference type="GO" id="GO:0016787">
    <property type="term" value="F:hydrolase activity"/>
    <property type="evidence" value="ECO:0007669"/>
    <property type="project" value="UniProtKB-KW"/>
</dbReference>
<dbReference type="SUPFAM" id="SSF46785">
    <property type="entry name" value="Winged helix' DNA-binding domain"/>
    <property type="match status" value="1"/>
</dbReference>
<protein>
    <submittedName>
        <fullName evidence="3">NUDIX hydrolase</fullName>
    </submittedName>
</protein>
<accession>A0A7K3WJD6</accession>
<gene>
    <name evidence="3" type="ORF">G1H19_18760</name>
</gene>
<evidence type="ECO:0000313" key="3">
    <source>
        <dbReference type="EMBL" id="NEL56019.1"/>
    </source>
</evidence>
<name>A0A7K3WJD6_9ACTN</name>
<dbReference type="AlphaFoldDB" id="A0A7K3WJD6"/>
<dbReference type="InterPro" id="IPR015797">
    <property type="entry name" value="NUDIX_hydrolase-like_dom_sf"/>
</dbReference>
<keyword evidence="4" id="KW-1185">Reference proteome</keyword>
<evidence type="ECO:0000313" key="4">
    <source>
        <dbReference type="Proteomes" id="UP000470470"/>
    </source>
</evidence>
<dbReference type="Gene3D" id="1.10.10.10">
    <property type="entry name" value="Winged helix-like DNA-binding domain superfamily/Winged helix DNA-binding domain"/>
    <property type="match status" value="1"/>
</dbReference>
<proteinExistence type="predicted"/>
<dbReference type="RefSeq" id="WP_162392863.1">
    <property type="nucleotide sequence ID" value="NZ_JAABOZ010000003.1"/>
</dbReference>
<dbReference type="PROSITE" id="PS51462">
    <property type="entry name" value="NUDIX"/>
    <property type="match status" value="1"/>
</dbReference>
<sequence length="260" mass="28458">MSTADRPGEAEWLAGYRPGDHDRPSLTVDLAVFTIRDGAFSVLLVERGEHPYRGHWALPGGFVGIEEDIEAAAWRELAEETGVARFDGHLEQLRTYGAPGRDPRMRVVSVAHVAIAPDLPDPRAGSDAAAARWWPVEDLGLDGGDPDAPPLAFDHATVLTDAVERVRAKLEYTSLALEFLREPFSLGDVRRIYRAVWGRAPALGHFRRKVLSTPGFVVETHQVSSSPASDHGGRPPLLFRRGTATQLHPALLRPTGTDEE</sequence>
<dbReference type="InterPro" id="IPR036388">
    <property type="entry name" value="WH-like_DNA-bd_sf"/>
</dbReference>
<comment type="caution">
    <text evidence="3">The sequence shown here is derived from an EMBL/GenBank/DDBJ whole genome shotgun (WGS) entry which is preliminary data.</text>
</comment>
<keyword evidence="1 3" id="KW-0378">Hydrolase</keyword>
<feature type="domain" description="Nudix hydrolase" evidence="2">
    <location>
        <begin position="25"/>
        <end position="159"/>
    </location>
</feature>
<dbReference type="PROSITE" id="PS00893">
    <property type="entry name" value="NUDIX_BOX"/>
    <property type="match status" value="1"/>
</dbReference>
<reference evidence="3 4" key="1">
    <citation type="submission" date="2020-02" db="EMBL/GenBank/DDBJ databases">
        <title>The whole genome sequence of CPCC 205119.</title>
        <authorList>
            <person name="Jiang Z."/>
        </authorList>
    </citation>
    <scope>NUCLEOTIDE SEQUENCE [LARGE SCALE GENOMIC DNA]</scope>
    <source>
        <strain evidence="3 4">CPCC 205119</strain>
    </source>
</reference>
<dbReference type="EMBL" id="JAAGWK010000028">
    <property type="protein sequence ID" value="NEL56019.1"/>
    <property type="molecule type" value="Genomic_DNA"/>
</dbReference>
<dbReference type="InterPro" id="IPR036390">
    <property type="entry name" value="WH_DNA-bd_sf"/>
</dbReference>
<dbReference type="CDD" id="cd18873">
    <property type="entry name" value="NUDIX_NadM_like"/>
    <property type="match status" value="1"/>
</dbReference>
<dbReference type="SUPFAM" id="SSF55811">
    <property type="entry name" value="Nudix"/>
    <property type="match status" value="1"/>
</dbReference>
<evidence type="ECO:0000259" key="2">
    <source>
        <dbReference type="PROSITE" id="PS51462"/>
    </source>
</evidence>
<dbReference type="Gene3D" id="3.90.79.10">
    <property type="entry name" value="Nucleoside Triphosphate Pyrophosphohydrolase"/>
    <property type="match status" value="1"/>
</dbReference>
<evidence type="ECO:0000256" key="1">
    <source>
        <dbReference type="ARBA" id="ARBA00022801"/>
    </source>
</evidence>
<dbReference type="Proteomes" id="UP000470470">
    <property type="component" value="Unassembled WGS sequence"/>
</dbReference>
<organism evidence="3 4">
    <name type="scientific">Goekera deserti</name>
    <dbReference type="NCBI Taxonomy" id="2497753"/>
    <lineage>
        <taxon>Bacteria</taxon>
        <taxon>Bacillati</taxon>
        <taxon>Actinomycetota</taxon>
        <taxon>Actinomycetes</taxon>
        <taxon>Geodermatophilales</taxon>
        <taxon>Geodermatophilaceae</taxon>
        <taxon>Goekera</taxon>
    </lineage>
</organism>
<dbReference type="PANTHER" id="PTHR43736">
    <property type="entry name" value="ADP-RIBOSE PYROPHOSPHATASE"/>
    <property type="match status" value="1"/>
</dbReference>
<dbReference type="PANTHER" id="PTHR43736:SF4">
    <property type="entry name" value="SLR1690 PROTEIN"/>
    <property type="match status" value="1"/>
</dbReference>
<dbReference type="Pfam" id="PF00293">
    <property type="entry name" value="NUDIX"/>
    <property type="match status" value="1"/>
</dbReference>
<dbReference type="InterPro" id="IPR000086">
    <property type="entry name" value="NUDIX_hydrolase_dom"/>
</dbReference>